<dbReference type="STRING" id="418495.SAMN05216215_102626"/>
<dbReference type="InterPro" id="IPR013154">
    <property type="entry name" value="ADH-like_N"/>
</dbReference>
<gene>
    <name evidence="9" type="ORF">SAMN05216215_102626</name>
</gene>
<reference evidence="10" key="1">
    <citation type="submission" date="2016-10" db="EMBL/GenBank/DDBJ databases">
        <authorList>
            <person name="Varghese N."/>
            <person name="Submissions S."/>
        </authorList>
    </citation>
    <scope>NUCLEOTIDE SEQUENCE [LARGE SCALE GENOMIC DNA]</scope>
    <source>
        <strain evidence="10">CGMCC 4.3530</strain>
    </source>
</reference>
<dbReference type="Gene3D" id="3.40.50.720">
    <property type="entry name" value="NAD(P)-binding Rossmann-like Domain"/>
    <property type="match status" value="1"/>
</dbReference>
<dbReference type="SUPFAM" id="SSF50129">
    <property type="entry name" value="GroES-like"/>
    <property type="match status" value="2"/>
</dbReference>
<dbReference type="AlphaFoldDB" id="A0A1H3JLX4"/>
<dbReference type="Pfam" id="PF08240">
    <property type="entry name" value="ADH_N"/>
    <property type="match status" value="1"/>
</dbReference>
<dbReference type="FunFam" id="3.40.50.720:FF:000003">
    <property type="entry name" value="S-(hydroxymethyl)glutathione dehydrogenase"/>
    <property type="match status" value="1"/>
</dbReference>
<feature type="domain" description="Enoyl reductase (ER)" evidence="8">
    <location>
        <begin position="13"/>
        <end position="359"/>
    </location>
</feature>
<dbReference type="Gene3D" id="3.90.180.10">
    <property type="entry name" value="Medium-chain alcohol dehydrogenases, catalytic domain"/>
    <property type="match status" value="1"/>
</dbReference>
<dbReference type="GO" id="GO:0046294">
    <property type="term" value="P:formaldehyde catabolic process"/>
    <property type="evidence" value="ECO:0007669"/>
    <property type="project" value="TreeGrafter"/>
</dbReference>
<dbReference type="InterPro" id="IPR011032">
    <property type="entry name" value="GroES-like_sf"/>
</dbReference>
<evidence type="ECO:0000256" key="3">
    <source>
        <dbReference type="ARBA" id="ARBA00022723"/>
    </source>
</evidence>
<evidence type="ECO:0000256" key="4">
    <source>
        <dbReference type="ARBA" id="ARBA00022833"/>
    </source>
</evidence>
<evidence type="ECO:0000256" key="7">
    <source>
        <dbReference type="RuleBase" id="RU361277"/>
    </source>
</evidence>
<dbReference type="SUPFAM" id="SSF51735">
    <property type="entry name" value="NAD(P)-binding Rossmann-fold domains"/>
    <property type="match status" value="1"/>
</dbReference>
<proteinExistence type="inferred from homology"/>
<dbReference type="InterPro" id="IPR020843">
    <property type="entry name" value="ER"/>
</dbReference>
<dbReference type="PANTHER" id="PTHR43880">
    <property type="entry name" value="ALCOHOL DEHYDROGENASE"/>
    <property type="match status" value="1"/>
</dbReference>
<evidence type="ECO:0000256" key="2">
    <source>
        <dbReference type="ARBA" id="ARBA00008072"/>
    </source>
</evidence>
<comment type="similarity">
    <text evidence="2 7">Belongs to the zinc-containing alcohol dehydrogenase family.</text>
</comment>
<dbReference type="CDD" id="cd08279">
    <property type="entry name" value="Zn_ADH_class_III"/>
    <property type="match status" value="1"/>
</dbReference>
<dbReference type="SMART" id="SM00829">
    <property type="entry name" value="PKS_ER"/>
    <property type="match status" value="1"/>
</dbReference>
<dbReference type="OrthoDB" id="3265141at2"/>
<dbReference type="InterPro" id="IPR002328">
    <property type="entry name" value="ADH_Zn_CS"/>
</dbReference>
<dbReference type="InterPro" id="IPR036291">
    <property type="entry name" value="NAD(P)-bd_dom_sf"/>
</dbReference>
<keyword evidence="3 7" id="KW-0479">Metal-binding</keyword>
<organism evidence="9 10">
    <name type="scientific">Saccharopolyspora shandongensis</name>
    <dbReference type="NCBI Taxonomy" id="418495"/>
    <lineage>
        <taxon>Bacteria</taxon>
        <taxon>Bacillati</taxon>
        <taxon>Actinomycetota</taxon>
        <taxon>Actinomycetes</taxon>
        <taxon>Pseudonocardiales</taxon>
        <taxon>Pseudonocardiaceae</taxon>
        <taxon>Saccharopolyspora</taxon>
    </lineage>
</organism>
<dbReference type="EMBL" id="FNOK01000026">
    <property type="protein sequence ID" value="SDY40589.1"/>
    <property type="molecule type" value="Genomic_DNA"/>
</dbReference>
<dbReference type="PROSITE" id="PS00059">
    <property type="entry name" value="ADH_ZINC"/>
    <property type="match status" value="1"/>
</dbReference>
<dbReference type="InterPro" id="IPR013149">
    <property type="entry name" value="ADH-like_C"/>
</dbReference>
<name>A0A1H3JLX4_9PSEU</name>
<accession>A0A1H3JLX4</accession>
<evidence type="ECO:0000256" key="5">
    <source>
        <dbReference type="ARBA" id="ARBA00023002"/>
    </source>
</evidence>
<dbReference type="PANTHER" id="PTHR43880:SF12">
    <property type="entry name" value="ALCOHOL DEHYDROGENASE CLASS-3"/>
    <property type="match status" value="1"/>
</dbReference>
<evidence type="ECO:0000313" key="9">
    <source>
        <dbReference type="EMBL" id="SDY40589.1"/>
    </source>
</evidence>
<dbReference type="Proteomes" id="UP000199529">
    <property type="component" value="Unassembled WGS sequence"/>
</dbReference>
<evidence type="ECO:0000256" key="6">
    <source>
        <dbReference type="ARBA" id="ARBA00023027"/>
    </source>
</evidence>
<keyword evidence="4 7" id="KW-0862">Zinc</keyword>
<protein>
    <submittedName>
        <fullName evidence="9">S-(Hydroxymethyl)glutathione dehydrogenase / alcohol dehydrogenase</fullName>
    </submittedName>
</protein>
<keyword evidence="6" id="KW-0520">NAD</keyword>
<keyword evidence="10" id="KW-1185">Reference proteome</keyword>
<dbReference type="Pfam" id="PF00107">
    <property type="entry name" value="ADH_zinc_N"/>
    <property type="match status" value="1"/>
</dbReference>
<keyword evidence="5" id="KW-0560">Oxidoreductase</keyword>
<evidence type="ECO:0000259" key="8">
    <source>
        <dbReference type="SMART" id="SM00829"/>
    </source>
</evidence>
<evidence type="ECO:0000256" key="1">
    <source>
        <dbReference type="ARBA" id="ARBA00001947"/>
    </source>
</evidence>
<dbReference type="GO" id="GO:0051903">
    <property type="term" value="F:S-(hydroxymethyl)glutathione dehydrogenase [NAD(P)+] activity"/>
    <property type="evidence" value="ECO:0007669"/>
    <property type="project" value="TreeGrafter"/>
</dbReference>
<dbReference type="GO" id="GO:0008270">
    <property type="term" value="F:zinc ion binding"/>
    <property type="evidence" value="ECO:0007669"/>
    <property type="project" value="InterPro"/>
</dbReference>
<dbReference type="GO" id="GO:0005829">
    <property type="term" value="C:cytosol"/>
    <property type="evidence" value="ECO:0007669"/>
    <property type="project" value="TreeGrafter"/>
</dbReference>
<sequence>MQCKAAVLETAPGPLVISDVDLDSPGPNEILIRTAAAGVCHSDLHFMEAKYPHPLPAVLGHESAGVIEAVGSAVTGLAPGDHVITCLSVFCGHCEYCTTGRPNLCTKEDVVRPADGPQRLSRGGEPMHQFLNTSSFAECMLVHEHAAVKIRPDMPLDKAALIGCGVTTGLGAVFNTAGVRPGETVAVIGCGGIGLAAIQGAAIAGAGRVIAVDRLPGKLRLATKFGATDVVDASDVDAAQAVLELTSGGVEHAFEAVGLASAAEQSFQMLRPGGTATIIGIIPFGEKISLDGYSFLRERKIQGSTMGSNRFRVDMPRYVDMYLSGKLDLDSMISGTTALAGINEAYENLKRGEVARQLITFG</sequence>
<comment type="cofactor">
    <cofactor evidence="1 7">
        <name>Zn(2+)</name>
        <dbReference type="ChEBI" id="CHEBI:29105"/>
    </cofactor>
</comment>
<evidence type="ECO:0000313" key="10">
    <source>
        <dbReference type="Proteomes" id="UP000199529"/>
    </source>
</evidence>
<dbReference type="RefSeq" id="WP_093269657.1">
    <property type="nucleotide sequence ID" value="NZ_FNOK01000026.1"/>
</dbReference>